<keyword evidence="11" id="KW-1185">Reference proteome</keyword>
<evidence type="ECO:0000256" key="5">
    <source>
        <dbReference type="ARBA" id="ARBA00022692"/>
    </source>
</evidence>
<comment type="subcellular location">
    <subcellularLocation>
        <location evidence="1">Cell inner membrane</location>
        <topology evidence="1">Multi-pass membrane protein</topology>
    </subcellularLocation>
</comment>
<evidence type="ECO:0000313" key="11">
    <source>
        <dbReference type="Proteomes" id="UP000192923"/>
    </source>
</evidence>
<evidence type="ECO:0000256" key="9">
    <source>
        <dbReference type="SAM" id="Phobius"/>
    </source>
</evidence>
<keyword evidence="5 9" id="KW-0812">Transmembrane</keyword>
<evidence type="ECO:0000256" key="4">
    <source>
        <dbReference type="ARBA" id="ARBA00022519"/>
    </source>
</evidence>
<dbReference type="PANTHER" id="PTHR30574:SF1">
    <property type="entry name" value="SULPHUR TRANSPORT DOMAIN-CONTAINING PROTEIN"/>
    <property type="match status" value="1"/>
</dbReference>
<name>A0A1Y6D9G2_9GAMM</name>
<keyword evidence="3" id="KW-1003">Cell membrane</keyword>
<dbReference type="STRING" id="1760988.SAMN02949497_3781"/>
<evidence type="ECO:0000256" key="6">
    <source>
        <dbReference type="ARBA" id="ARBA00022989"/>
    </source>
</evidence>
<proteinExistence type="inferred from homology"/>
<keyword evidence="2" id="KW-0813">Transport</keyword>
<dbReference type="EMBL" id="FXAM01000001">
    <property type="protein sequence ID" value="SMF96385.1"/>
    <property type="molecule type" value="Genomic_DNA"/>
</dbReference>
<feature type="transmembrane region" description="Helical" evidence="9">
    <location>
        <begin position="64"/>
        <end position="82"/>
    </location>
</feature>
<evidence type="ECO:0000256" key="7">
    <source>
        <dbReference type="ARBA" id="ARBA00023136"/>
    </source>
</evidence>
<reference evidence="10 11" key="1">
    <citation type="submission" date="2016-12" db="EMBL/GenBank/DDBJ databases">
        <authorList>
            <person name="Song W.-J."/>
            <person name="Kurnit D.M."/>
        </authorList>
    </citation>
    <scope>NUCLEOTIDE SEQUENCE [LARGE SCALE GENOMIC DNA]</scope>
    <source>
        <strain evidence="10 11">175</strain>
    </source>
</reference>
<evidence type="ECO:0000313" key="10">
    <source>
        <dbReference type="EMBL" id="SMF96385.1"/>
    </source>
</evidence>
<dbReference type="AlphaFoldDB" id="A0A1Y6D9G2"/>
<protein>
    <submittedName>
        <fullName evidence="10">Uncharacterized protein</fullName>
    </submittedName>
</protein>
<evidence type="ECO:0000256" key="8">
    <source>
        <dbReference type="ARBA" id="ARBA00035655"/>
    </source>
</evidence>
<dbReference type="Pfam" id="PF04143">
    <property type="entry name" value="Sulf_transp"/>
    <property type="match status" value="1"/>
</dbReference>
<accession>A0A1Y6D9G2</accession>
<comment type="similarity">
    <text evidence="8">Belongs to the TsuA/YedE (TC 9.B.102) family.</text>
</comment>
<dbReference type="Proteomes" id="UP000192923">
    <property type="component" value="Unassembled WGS sequence"/>
</dbReference>
<evidence type="ECO:0000256" key="1">
    <source>
        <dbReference type="ARBA" id="ARBA00004429"/>
    </source>
</evidence>
<sequence length="155" mass="16174">MIDPFFPRGMSHYLWGGLAIGGAIGLLYLATGRVGGMSTLFSAAWSYVSRRSYFQGEHLRDSRVWRLVYAAGLILGALAYLAATGEPFSTGVAAWRLFVGGGLIGFGARLANGCTAGHGICGLAALQWPSLVAVLVFLGTAIAVAQVFHGLGVVP</sequence>
<evidence type="ECO:0000256" key="2">
    <source>
        <dbReference type="ARBA" id="ARBA00022448"/>
    </source>
</evidence>
<keyword evidence="4" id="KW-0997">Cell inner membrane</keyword>
<gene>
    <name evidence="10" type="ORF">SAMN02949497_3781</name>
</gene>
<feature type="transmembrane region" description="Helical" evidence="9">
    <location>
        <begin position="12"/>
        <end position="30"/>
    </location>
</feature>
<keyword evidence="7 9" id="KW-0472">Membrane</keyword>
<dbReference type="RefSeq" id="WP_217807312.1">
    <property type="nucleotide sequence ID" value="NZ_FXAM01000001.1"/>
</dbReference>
<evidence type="ECO:0000256" key="3">
    <source>
        <dbReference type="ARBA" id="ARBA00022475"/>
    </source>
</evidence>
<dbReference type="InterPro" id="IPR007272">
    <property type="entry name" value="Sulf_transp_TsuA/YedE"/>
</dbReference>
<feature type="transmembrane region" description="Helical" evidence="9">
    <location>
        <begin position="94"/>
        <end position="111"/>
    </location>
</feature>
<dbReference type="GO" id="GO:0005886">
    <property type="term" value="C:plasma membrane"/>
    <property type="evidence" value="ECO:0007669"/>
    <property type="project" value="UniProtKB-SubCell"/>
</dbReference>
<keyword evidence="6 9" id="KW-1133">Transmembrane helix</keyword>
<organism evidence="10 11">
    <name type="scientific">Methylomagnum ishizawai</name>
    <dbReference type="NCBI Taxonomy" id="1760988"/>
    <lineage>
        <taxon>Bacteria</taxon>
        <taxon>Pseudomonadati</taxon>
        <taxon>Pseudomonadota</taxon>
        <taxon>Gammaproteobacteria</taxon>
        <taxon>Methylococcales</taxon>
        <taxon>Methylococcaceae</taxon>
        <taxon>Methylomagnum</taxon>
    </lineage>
</organism>
<feature type="transmembrane region" description="Helical" evidence="9">
    <location>
        <begin position="123"/>
        <end position="148"/>
    </location>
</feature>
<dbReference type="PANTHER" id="PTHR30574">
    <property type="entry name" value="INNER MEMBRANE PROTEIN YEDE"/>
    <property type="match status" value="1"/>
</dbReference>